<keyword evidence="3" id="KW-0804">Transcription</keyword>
<dbReference type="PANTHER" id="PTHR43280">
    <property type="entry name" value="ARAC-FAMILY TRANSCRIPTIONAL REGULATOR"/>
    <property type="match status" value="1"/>
</dbReference>
<feature type="domain" description="Response regulatory" evidence="7">
    <location>
        <begin position="3"/>
        <end position="120"/>
    </location>
</feature>
<dbReference type="PROSITE" id="PS01124">
    <property type="entry name" value="HTH_ARAC_FAMILY_2"/>
    <property type="match status" value="1"/>
</dbReference>
<keyword evidence="5" id="KW-0175">Coiled coil</keyword>
<dbReference type="AlphaFoldDB" id="A0AAE3IQS6"/>
<dbReference type="SMART" id="SM00448">
    <property type="entry name" value="REC"/>
    <property type="match status" value="1"/>
</dbReference>
<comment type="caution">
    <text evidence="8">The sequence shown here is derived from an EMBL/GenBank/DDBJ whole genome shotgun (WGS) entry which is preliminary data.</text>
</comment>
<dbReference type="PRINTS" id="PR00032">
    <property type="entry name" value="HTHARAC"/>
</dbReference>
<dbReference type="PROSITE" id="PS50110">
    <property type="entry name" value="RESPONSE_REGULATORY"/>
    <property type="match status" value="1"/>
</dbReference>
<dbReference type="SUPFAM" id="SSF46689">
    <property type="entry name" value="Homeodomain-like"/>
    <property type="match status" value="2"/>
</dbReference>
<dbReference type="InterPro" id="IPR018060">
    <property type="entry name" value="HTH_AraC"/>
</dbReference>
<organism evidence="8 9">
    <name type="scientific">Perspicuibacillus lycopersici</name>
    <dbReference type="NCBI Taxonomy" id="1325689"/>
    <lineage>
        <taxon>Bacteria</taxon>
        <taxon>Bacillati</taxon>
        <taxon>Bacillota</taxon>
        <taxon>Bacilli</taxon>
        <taxon>Bacillales</taxon>
        <taxon>Bacillaceae</taxon>
        <taxon>Perspicuibacillus</taxon>
    </lineage>
</organism>
<keyword evidence="4" id="KW-0597">Phosphoprotein</keyword>
<dbReference type="Gene3D" id="3.40.50.2300">
    <property type="match status" value="1"/>
</dbReference>
<dbReference type="SMART" id="SM00342">
    <property type="entry name" value="HTH_ARAC"/>
    <property type="match status" value="1"/>
</dbReference>
<evidence type="ECO:0000256" key="5">
    <source>
        <dbReference type="SAM" id="Coils"/>
    </source>
</evidence>
<keyword evidence="2" id="KW-0238">DNA-binding</keyword>
<evidence type="ECO:0000259" key="6">
    <source>
        <dbReference type="PROSITE" id="PS01124"/>
    </source>
</evidence>
<dbReference type="CDD" id="cd17536">
    <property type="entry name" value="REC_YesN-like"/>
    <property type="match status" value="1"/>
</dbReference>
<feature type="coiled-coil region" evidence="5">
    <location>
        <begin position="109"/>
        <end position="136"/>
    </location>
</feature>
<dbReference type="InterPro" id="IPR009057">
    <property type="entry name" value="Homeodomain-like_sf"/>
</dbReference>
<protein>
    <submittedName>
        <fullName evidence="8">Response regulator</fullName>
    </submittedName>
</protein>
<dbReference type="InterPro" id="IPR001789">
    <property type="entry name" value="Sig_transdc_resp-reg_receiver"/>
</dbReference>
<evidence type="ECO:0000256" key="1">
    <source>
        <dbReference type="ARBA" id="ARBA00023015"/>
    </source>
</evidence>
<dbReference type="GO" id="GO:0043565">
    <property type="term" value="F:sequence-specific DNA binding"/>
    <property type="evidence" value="ECO:0007669"/>
    <property type="project" value="InterPro"/>
</dbReference>
<sequence>MYRLLIADDEAIEREGLELLIERFFPNTFQIYHAINGRAALEKVDQYNPDVILMDIKMPGIDGLEAAKQIREGNSRVKILLITAYDYFNYAKEAVSIGVKHYILKPMKREQVVNILENLVRELDEEREKRHKDLELKEKLSELLPIAETEAAIMLTINYVNELDFQRLTTLMDFPMNRGYALIVSFEELDGKQSQIYDKRMIYDEIKNRIKSMHSCLVGPIIGARMTIFLRDSEHVKDNRTEAIELGNKLRTFVKDRFQQNIVIGIGTIRDGFDGLRRSYQEAALAVSEKNAFADVRHVSDIHLAPKSKMFRLEEEQQLFEALSNMDISLALHRFDDMFNQLLIHVDHELEASQQAVQNLLDTITHHCLQYDIILDAVPSTKNTKNISQIRQLMVQHIYSIVEAVKQVKGNKMAMTIERAKEYILQNYKQDISMEQVAEYVNLSSYYFSKMFKSESNQTFTEYLTNIRIRQAKELIGNVDYSLKEICFEVGYNDPNYFSRVFKRVTGMTPTEYRQQLFVS</sequence>
<evidence type="ECO:0000256" key="3">
    <source>
        <dbReference type="ARBA" id="ARBA00023163"/>
    </source>
</evidence>
<proteinExistence type="predicted"/>
<feature type="domain" description="HTH araC/xylS-type" evidence="6">
    <location>
        <begin position="418"/>
        <end position="516"/>
    </location>
</feature>
<evidence type="ECO:0000259" key="7">
    <source>
        <dbReference type="PROSITE" id="PS50110"/>
    </source>
</evidence>
<dbReference type="EMBL" id="JAOUSF010000001">
    <property type="protein sequence ID" value="MCU9612712.1"/>
    <property type="molecule type" value="Genomic_DNA"/>
</dbReference>
<dbReference type="PROSITE" id="PS00041">
    <property type="entry name" value="HTH_ARAC_FAMILY_1"/>
    <property type="match status" value="1"/>
</dbReference>
<evidence type="ECO:0000313" key="8">
    <source>
        <dbReference type="EMBL" id="MCU9612712.1"/>
    </source>
</evidence>
<dbReference type="InterPro" id="IPR018062">
    <property type="entry name" value="HTH_AraC-typ_CS"/>
</dbReference>
<accession>A0AAE3IQS6</accession>
<evidence type="ECO:0000256" key="2">
    <source>
        <dbReference type="ARBA" id="ARBA00023125"/>
    </source>
</evidence>
<dbReference type="GO" id="GO:0003700">
    <property type="term" value="F:DNA-binding transcription factor activity"/>
    <property type="evidence" value="ECO:0007669"/>
    <property type="project" value="InterPro"/>
</dbReference>
<gene>
    <name evidence="8" type="ORF">OEV98_03920</name>
</gene>
<keyword evidence="1" id="KW-0805">Transcription regulation</keyword>
<feature type="modified residue" description="4-aspartylphosphate" evidence="4">
    <location>
        <position position="55"/>
    </location>
</feature>
<dbReference type="Proteomes" id="UP001209318">
    <property type="component" value="Unassembled WGS sequence"/>
</dbReference>
<dbReference type="InterPro" id="IPR020449">
    <property type="entry name" value="Tscrpt_reg_AraC-type_HTH"/>
</dbReference>
<dbReference type="PANTHER" id="PTHR43280:SF28">
    <property type="entry name" value="HTH-TYPE TRANSCRIPTIONAL ACTIVATOR RHAS"/>
    <property type="match status" value="1"/>
</dbReference>
<dbReference type="SUPFAM" id="SSF52172">
    <property type="entry name" value="CheY-like"/>
    <property type="match status" value="1"/>
</dbReference>
<evidence type="ECO:0000256" key="4">
    <source>
        <dbReference type="PROSITE-ProRule" id="PRU00169"/>
    </source>
</evidence>
<dbReference type="Pfam" id="PF00072">
    <property type="entry name" value="Response_reg"/>
    <property type="match status" value="1"/>
</dbReference>
<name>A0AAE3IQS6_9BACI</name>
<keyword evidence="9" id="KW-1185">Reference proteome</keyword>
<dbReference type="RefSeq" id="WP_263071895.1">
    <property type="nucleotide sequence ID" value="NZ_JAOUSF010000001.1"/>
</dbReference>
<dbReference type="InterPro" id="IPR011006">
    <property type="entry name" value="CheY-like_superfamily"/>
</dbReference>
<dbReference type="InterPro" id="IPR041522">
    <property type="entry name" value="CdaR_GGDEF"/>
</dbReference>
<dbReference type="Pfam" id="PF12833">
    <property type="entry name" value="HTH_18"/>
    <property type="match status" value="1"/>
</dbReference>
<dbReference type="Pfam" id="PF17853">
    <property type="entry name" value="GGDEF_2"/>
    <property type="match status" value="1"/>
</dbReference>
<reference evidence="8" key="1">
    <citation type="submission" date="2022-10" db="EMBL/GenBank/DDBJ databases">
        <title>Description of Fervidibacillus gen. nov. in the family Fervidibacillaceae fam. nov. with two species, Fervidibacillus albus sp. nov., and Fervidibacillus halotolerans sp. nov., isolated from tidal flat sediments.</title>
        <authorList>
            <person name="Kwon K.K."/>
            <person name="Yang S.-H."/>
        </authorList>
    </citation>
    <scope>NUCLEOTIDE SEQUENCE</scope>
    <source>
        <strain evidence="8">JCM 19140</strain>
    </source>
</reference>
<evidence type="ECO:0000313" key="9">
    <source>
        <dbReference type="Proteomes" id="UP001209318"/>
    </source>
</evidence>
<dbReference type="Gene3D" id="1.10.10.60">
    <property type="entry name" value="Homeodomain-like"/>
    <property type="match status" value="2"/>
</dbReference>
<dbReference type="GO" id="GO:0000160">
    <property type="term" value="P:phosphorelay signal transduction system"/>
    <property type="evidence" value="ECO:0007669"/>
    <property type="project" value="InterPro"/>
</dbReference>